<organism evidence="2 3">
    <name type="scientific">Pseudonocardia bannensis</name>
    <dbReference type="NCBI Taxonomy" id="630973"/>
    <lineage>
        <taxon>Bacteria</taxon>
        <taxon>Bacillati</taxon>
        <taxon>Actinomycetota</taxon>
        <taxon>Actinomycetes</taxon>
        <taxon>Pseudonocardiales</taxon>
        <taxon>Pseudonocardiaceae</taxon>
        <taxon>Pseudonocardia</taxon>
    </lineage>
</organism>
<accession>A0A848DF62</accession>
<dbReference type="GO" id="GO:0046872">
    <property type="term" value="F:metal ion binding"/>
    <property type="evidence" value="ECO:0007669"/>
    <property type="project" value="InterPro"/>
</dbReference>
<comment type="caution">
    <text evidence="2">The sequence shown here is derived from an EMBL/GenBank/DDBJ whole genome shotgun (WGS) entry which is preliminary data.</text>
</comment>
<dbReference type="RefSeq" id="WP_169411136.1">
    <property type="nucleotide sequence ID" value="NZ_JAAXKZ010000015.1"/>
</dbReference>
<dbReference type="InterPro" id="IPR034660">
    <property type="entry name" value="DinB/YfiT-like"/>
</dbReference>
<dbReference type="Pfam" id="PF11716">
    <property type="entry name" value="MDMPI_N"/>
    <property type="match status" value="1"/>
</dbReference>
<gene>
    <name evidence="2" type="ORF">HF519_06560</name>
</gene>
<evidence type="ECO:0000259" key="1">
    <source>
        <dbReference type="Pfam" id="PF11716"/>
    </source>
</evidence>
<keyword evidence="3" id="KW-1185">Reference proteome</keyword>
<dbReference type="EMBL" id="JAAXKZ010000015">
    <property type="protein sequence ID" value="NMH91257.1"/>
    <property type="molecule type" value="Genomic_DNA"/>
</dbReference>
<dbReference type="SUPFAM" id="SSF109854">
    <property type="entry name" value="DinB/YfiT-like putative metalloenzymes"/>
    <property type="match status" value="1"/>
</dbReference>
<sequence length="202" mass="21250">MDGDDVRVAAASSRAALEPMTGRDWTAAAGDLQLSVAEVVAHVGETLLRYATDLAAGPAAVPTMELRVRPSAPPAALLATVVTAADVLAAVLDAAPPGARGFHPAGTADTSGFAAMACDELLVHTDDAARGLGLVFEPDVRLAGHTLRRLFPWAPTDGRSWPALRWANGRAPLGERPRLSEWYWHCAPIEEWDGTAPGFLGR</sequence>
<reference evidence="2 3" key="1">
    <citation type="submission" date="2020-04" db="EMBL/GenBank/DDBJ databases">
        <authorList>
            <person name="Klaysubun C."/>
            <person name="Duangmal K."/>
            <person name="Lipun K."/>
        </authorList>
    </citation>
    <scope>NUCLEOTIDE SEQUENCE [LARGE SCALE GENOMIC DNA]</scope>
    <source>
        <strain evidence="2 3">DSM 45300</strain>
    </source>
</reference>
<proteinExistence type="predicted"/>
<name>A0A848DF62_9PSEU</name>
<evidence type="ECO:0000313" key="2">
    <source>
        <dbReference type="EMBL" id="NMH91257.1"/>
    </source>
</evidence>
<dbReference type="InterPro" id="IPR024344">
    <property type="entry name" value="MDMPI_metal-binding"/>
</dbReference>
<evidence type="ECO:0000313" key="3">
    <source>
        <dbReference type="Proteomes" id="UP000586918"/>
    </source>
</evidence>
<dbReference type="Proteomes" id="UP000586918">
    <property type="component" value="Unassembled WGS sequence"/>
</dbReference>
<dbReference type="AlphaFoldDB" id="A0A848DF62"/>
<feature type="domain" description="Mycothiol-dependent maleylpyruvate isomerase metal-binding" evidence="1">
    <location>
        <begin position="7"/>
        <end position="129"/>
    </location>
</feature>
<protein>
    <recommendedName>
        <fullName evidence="1">Mycothiol-dependent maleylpyruvate isomerase metal-binding domain-containing protein</fullName>
    </recommendedName>
</protein>